<dbReference type="AlphaFoldDB" id="A0A816EML6"/>
<feature type="transmembrane region" description="Helical" evidence="1">
    <location>
        <begin position="401"/>
        <end position="423"/>
    </location>
</feature>
<feature type="transmembrane region" description="Helical" evidence="1">
    <location>
        <begin position="76"/>
        <end position="96"/>
    </location>
</feature>
<organism evidence="2 3">
    <name type="scientific">Adineta ricciae</name>
    <name type="common">Rotifer</name>
    <dbReference type="NCBI Taxonomy" id="249248"/>
    <lineage>
        <taxon>Eukaryota</taxon>
        <taxon>Metazoa</taxon>
        <taxon>Spiralia</taxon>
        <taxon>Gnathifera</taxon>
        <taxon>Rotifera</taxon>
        <taxon>Eurotatoria</taxon>
        <taxon>Bdelloidea</taxon>
        <taxon>Adinetida</taxon>
        <taxon>Adinetidae</taxon>
        <taxon>Adineta</taxon>
    </lineage>
</organism>
<dbReference type="EMBL" id="CAJNOR010009980">
    <property type="protein sequence ID" value="CAF1650028.1"/>
    <property type="molecule type" value="Genomic_DNA"/>
</dbReference>
<protein>
    <submittedName>
        <fullName evidence="2">Uncharacterized protein</fullName>
    </submittedName>
</protein>
<keyword evidence="3" id="KW-1185">Reference proteome</keyword>
<keyword evidence="1" id="KW-0472">Membrane</keyword>
<gene>
    <name evidence="2" type="ORF">XAT740_LOCUS54794</name>
</gene>
<evidence type="ECO:0000256" key="1">
    <source>
        <dbReference type="SAM" id="Phobius"/>
    </source>
</evidence>
<proteinExistence type="predicted"/>
<accession>A0A816EML6</accession>
<evidence type="ECO:0000313" key="2">
    <source>
        <dbReference type="EMBL" id="CAF1650028.1"/>
    </source>
</evidence>
<feature type="non-terminal residue" evidence="2">
    <location>
        <position position="1"/>
    </location>
</feature>
<reference evidence="2" key="1">
    <citation type="submission" date="2021-02" db="EMBL/GenBank/DDBJ databases">
        <authorList>
            <person name="Nowell W R."/>
        </authorList>
    </citation>
    <scope>NUCLEOTIDE SEQUENCE</scope>
</reference>
<dbReference type="Proteomes" id="UP000663828">
    <property type="component" value="Unassembled WGS sequence"/>
</dbReference>
<keyword evidence="1" id="KW-1133">Transmembrane helix</keyword>
<name>A0A816EML6_ADIRI</name>
<sequence>KKLCYNRIPFENQHVVTLAIGHTCILIDHWLHMTTTGQYFREFWRKTVRYVQNYNLFHSIPPSTDKYDLQNQRISTWLFICFLIFSLVILLLYNSLATVSITETIKSPSFDEYEQLYEKYPQTLTCPCKKILIDYEHILDIHYELHQVCTSTFITNAWFIYLAHPDQNNKISYRDFRWLGSSTFQALNSLCQLVHQTILDSRQQFLYNQYISITVTSRNLFEFQLRTFVQQLKSSITNNFVFSLDLVRNSTHTNGLYSALDTNYRLFLVVSNTFIESGPIMYPKNCPCEVSPTCSGPLAIYNFSDSTPVFVVPGMHRACYIIEALLQSTLECFYNHACLQRLQSYILSEVPIGITPLNAALKSSYSINSTIKQLLDQLMIEEWTWSSHYEQYYNHCRPVDLTASIGLLGGLVTVLKVMIPLLVQLQQELNFKRSHQNPSSDMQWRRDITK</sequence>
<comment type="caution">
    <text evidence="2">The sequence shown here is derived from an EMBL/GenBank/DDBJ whole genome shotgun (WGS) entry which is preliminary data.</text>
</comment>
<evidence type="ECO:0000313" key="3">
    <source>
        <dbReference type="Proteomes" id="UP000663828"/>
    </source>
</evidence>
<keyword evidence="1" id="KW-0812">Transmembrane</keyword>